<dbReference type="Gene3D" id="3.40.50.300">
    <property type="entry name" value="P-loop containing nucleotide triphosphate hydrolases"/>
    <property type="match status" value="1"/>
</dbReference>
<keyword evidence="2 4" id="KW-0067">ATP-binding</keyword>
<dbReference type="CDD" id="cd03230">
    <property type="entry name" value="ABC_DR_subfamily_A"/>
    <property type="match status" value="1"/>
</dbReference>
<accession>A0ABP3LGJ1</accession>
<dbReference type="InterPro" id="IPR003593">
    <property type="entry name" value="AAA+_ATPase"/>
</dbReference>
<keyword evidence="1" id="KW-0547">Nucleotide-binding</keyword>
<protein>
    <submittedName>
        <fullName evidence="4">ABC transporter ATP-binding protein</fullName>
    </submittedName>
</protein>
<dbReference type="Proteomes" id="UP001500880">
    <property type="component" value="Unassembled WGS sequence"/>
</dbReference>
<evidence type="ECO:0000256" key="1">
    <source>
        <dbReference type="ARBA" id="ARBA00022741"/>
    </source>
</evidence>
<gene>
    <name evidence="4" type="ORF">GCM10008986_29720</name>
</gene>
<dbReference type="PANTHER" id="PTHR43158:SF1">
    <property type="entry name" value="ABC TRANSPORTER, ATP-BINDING PROTEIN"/>
    <property type="match status" value="1"/>
</dbReference>
<dbReference type="PANTHER" id="PTHR43158">
    <property type="entry name" value="SKFA PEPTIDE EXPORT ATP-BINDING PROTEIN SKFE"/>
    <property type="match status" value="1"/>
</dbReference>
<sequence length="236" mass="27016">MIKFDAVYKKYFLNVAIKDFSITLEKGNIIGIIGENGSGKSTLLRLIAGLLNPSKGNITVDGEHVSREIREKIAYLTDQDYYFPYFTIRELMNYYHSQFSDFNITKAENMIDFLQLDPGTKIGHLSKGNRGRVKFLMTISRNAPYIIMDEPFSGLDPMVRASIIKGLIQFVDLSRQTVILTTHELKEVESVLDEAVVLKAGRLLAKSSVEQIREELNMSVLEWMEHLYQEEKRLKA</sequence>
<reference evidence="5" key="1">
    <citation type="journal article" date="2019" name="Int. J. Syst. Evol. Microbiol.">
        <title>The Global Catalogue of Microorganisms (GCM) 10K type strain sequencing project: providing services to taxonomists for standard genome sequencing and annotation.</title>
        <authorList>
            <consortium name="The Broad Institute Genomics Platform"/>
            <consortium name="The Broad Institute Genome Sequencing Center for Infectious Disease"/>
            <person name="Wu L."/>
            <person name="Ma J."/>
        </authorList>
    </citation>
    <scope>NUCLEOTIDE SEQUENCE [LARGE SCALE GENOMIC DNA]</scope>
    <source>
        <strain evidence="5">JCM 12389</strain>
    </source>
</reference>
<comment type="caution">
    <text evidence="4">The sequence shown here is derived from an EMBL/GenBank/DDBJ whole genome shotgun (WGS) entry which is preliminary data.</text>
</comment>
<dbReference type="SUPFAM" id="SSF52540">
    <property type="entry name" value="P-loop containing nucleoside triphosphate hydrolases"/>
    <property type="match status" value="1"/>
</dbReference>
<dbReference type="EMBL" id="BAAADO010000006">
    <property type="protein sequence ID" value="GAA0500439.1"/>
    <property type="molecule type" value="Genomic_DNA"/>
</dbReference>
<dbReference type="Pfam" id="PF00005">
    <property type="entry name" value="ABC_tran"/>
    <property type="match status" value="1"/>
</dbReference>
<evidence type="ECO:0000259" key="3">
    <source>
        <dbReference type="PROSITE" id="PS50893"/>
    </source>
</evidence>
<dbReference type="InterPro" id="IPR027417">
    <property type="entry name" value="P-loop_NTPase"/>
</dbReference>
<dbReference type="GO" id="GO:0005524">
    <property type="term" value="F:ATP binding"/>
    <property type="evidence" value="ECO:0007669"/>
    <property type="project" value="UniProtKB-KW"/>
</dbReference>
<feature type="domain" description="ABC transporter" evidence="3">
    <location>
        <begin position="2"/>
        <end position="225"/>
    </location>
</feature>
<name>A0ABP3LGJ1_9BACI</name>
<proteinExistence type="predicted"/>
<dbReference type="SMART" id="SM00382">
    <property type="entry name" value="AAA"/>
    <property type="match status" value="1"/>
</dbReference>
<evidence type="ECO:0000313" key="4">
    <source>
        <dbReference type="EMBL" id="GAA0500439.1"/>
    </source>
</evidence>
<dbReference type="PROSITE" id="PS50893">
    <property type="entry name" value="ABC_TRANSPORTER_2"/>
    <property type="match status" value="1"/>
</dbReference>
<dbReference type="RefSeq" id="WP_343842736.1">
    <property type="nucleotide sequence ID" value="NZ_BAAADO010000006.1"/>
</dbReference>
<evidence type="ECO:0000313" key="5">
    <source>
        <dbReference type="Proteomes" id="UP001500880"/>
    </source>
</evidence>
<dbReference type="InterPro" id="IPR003439">
    <property type="entry name" value="ABC_transporter-like_ATP-bd"/>
</dbReference>
<organism evidence="4 5">
    <name type="scientific">Salinibacillus aidingensis</name>
    <dbReference type="NCBI Taxonomy" id="237684"/>
    <lineage>
        <taxon>Bacteria</taxon>
        <taxon>Bacillati</taxon>
        <taxon>Bacillota</taxon>
        <taxon>Bacilli</taxon>
        <taxon>Bacillales</taxon>
        <taxon>Bacillaceae</taxon>
        <taxon>Salinibacillus</taxon>
    </lineage>
</organism>
<keyword evidence="5" id="KW-1185">Reference proteome</keyword>
<evidence type="ECO:0000256" key="2">
    <source>
        <dbReference type="ARBA" id="ARBA00022840"/>
    </source>
</evidence>